<evidence type="ECO:0000256" key="1">
    <source>
        <dbReference type="SAM" id="MobiDB-lite"/>
    </source>
</evidence>
<dbReference type="Pfam" id="PF00620">
    <property type="entry name" value="RhoGAP"/>
    <property type="match status" value="1"/>
</dbReference>
<evidence type="ECO:0000313" key="4">
    <source>
        <dbReference type="Proteomes" id="UP001211907"/>
    </source>
</evidence>
<dbReference type="GO" id="GO:0005737">
    <property type="term" value="C:cytoplasm"/>
    <property type="evidence" value="ECO:0007669"/>
    <property type="project" value="TreeGrafter"/>
</dbReference>
<dbReference type="GO" id="GO:0005096">
    <property type="term" value="F:GTPase activator activity"/>
    <property type="evidence" value="ECO:0007669"/>
    <property type="project" value="TreeGrafter"/>
</dbReference>
<dbReference type="PANTHER" id="PTHR45808:SF2">
    <property type="entry name" value="RHO GTPASE-ACTIVATING PROTEIN 68F"/>
    <property type="match status" value="1"/>
</dbReference>
<evidence type="ECO:0000313" key="3">
    <source>
        <dbReference type="EMBL" id="KAJ3091419.1"/>
    </source>
</evidence>
<sequence>MKQLFRRISNIGGGARNNSSNSTIKVNNGSSGQSAPQNNPFGVPIDALPMMDLEPQRRHPNYRNLQQPQISVTLHTFILYLSSEQAGKMDFSRLDSFEGIHIVASVFKQWIRDIPDGVVPKKYFQSFLDCGGSSSKLQLVFQTLPPANQSFLIHLLEFLIKVAFHSAENLMSTQNLVIVFAPNVFRCPSAAPAATGATGIWNPEKYLIESMQVTKIMAHLLENFCILFAEAELLTHHSRSSKKSVSTLIPPNQSSPKELDSMPHSNETIAEAVSITSGKLQNAEYQHNSAISIPRNQESQREIIKYAIKKT</sequence>
<dbReference type="Proteomes" id="UP001211907">
    <property type="component" value="Unassembled WGS sequence"/>
</dbReference>
<accession>A0AAD5SR13</accession>
<feature type="compositionally biased region" description="Polar residues" evidence="1">
    <location>
        <begin position="244"/>
        <end position="256"/>
    </location>
</feature>
<dbReference type="PANTHER" id="PTHR45808">
    <property type="entry name" value="RHO GTPASE-ACTIVATING PROTEIN 68F"/>
    <property type="match status" value="1"/>
</dbReference>
<reference evidence="3" key="1">
    <citation type="submission" date="2020-05" db="EMBL/GenBank/DDBJ databases">
        <title>Phylogenomic resolution of chytrid fungi.</title>
        <authorList>
            <person name="Stajich J.E."/>
            <person name="Amses K."/>
            <person name="Simmons R."/>
            <person name="Seto K."/>
            <person name="Myers J."/>
            <person name="Bonds A."/>
            <person name="Quandt C.A."/>
            <person name="Barry K."/>
            <person name="Liu P."/>
            <person name="Grigoriev I."/>
            <person name="Longcore J.E."/>
            <person name="James T.Y."/>
        </authorList>
    </citation>
    <scope>NUCLEOTIDE SEQUENCE</scope>
    <source>
        <strain evidence="3">JEL0513</strain>
    </source>
</reference>
<organism evidence="3 4">
    <name type="scientific">Physocladia obscura</name>
    <dbReference type="NCBI Taxonomy" id="109957"/>
    <lineage>
        <taxon>Eukaryota</taxon>
        <taxon>Fungi</taxon>
        <taxon>Fungi incertae sedis</taxon>
        <taxon>Chytridiomycota</taxon>
        <taxon>Chytridiomycota incertae sedis</taxon>
        <taxon>Chytridiomycetes</taxon>
        <taxon>Chytridiales</taxon>
        <taxon>Chytriomycetaceae</taxon>
        <taxon>Physocladia</taxon>
    </lineage>
</organism>
<dbReference type="SUPFAM" id="SSF48350">
    <property type="entry name" value="GTPase activation domain, GAP"/>
    <property type="match status" value="1"/>
</dbReference>
<dbReference type="GO" id="GO:0007264">
    <property type="term" value="P:small GTPase-mediated signal transduction"/>
    <property type="evidence" value="ECO:0007669"/>
    <property type="project" value="TreeGrafter"/>
</dbReference>
<dbReference type="InterPro" id="IPR000198">
    <property type="entry name" value="RhoGAP_dom"/>
</dbReference>
<feature type="region of interest" description="Disordered" evidence="1">
    <location>
        <begin position="244"/>
        <end position="263"/>
    </location>
</feature>
<evidence type="ECO:0000259" key="2">
    <source>
        <dbReference type="PROSITE" id="PS50238"/>
    </source>
</evidence>
<gene>
    <name evidence="3" type="ORF">HK100_007180</name>
</gene>
<keyword evidence="4" id="KW-1185">Reference proteome</keyword>
<dbReference type="EMBL" id="JADGJH010003375">
    <property type="protein sequence ID" value="KAJ3091419.1"/>
    <property type="molecule type" value="Genomic_DNA"/>
</dbReference>
<protein>
    <recommendedName>
        <fullName evidence="2">Rho-GAP domain-containing protein</fullName>
    </recommendedName>
</protein>
<feature type="domain" description="Rho-GAP" evidence="2">
    <location>
        <begin position="30"/>
        <end position="228"/>
    </location>
</feature>
<dbReference type="Gene3D" id="1.10.555.10">
    <property type="entry name" value="Rho GTPase activation protein"/>
    <property type="match status" value="1"/>
</dbReference>
<name>A0AAD5SR13_9FUNG</name>
<feature type="compositionally biased region" description="Polar residues" evidence="1">
    <location>
        <begin position="16"/>
        <end position="40"/>
    </location>
</feature>
<dbReference type="PROSITE" id="PS50238">
    <property type="entry name" value="RHOGAP"/>
    <property type="match status" value="1"/>
</dbReference>
<comment type="caution">
    <text evidence="3">The sequence shown here is derived from an EMBL/GenBank/DDBJ whole genome shotgun (WGS) entry which is preliminary data.</text>
</comment>
<dbReference type="CDD" id="cd00159">
    <property type="entry name" value="RhoGAP"/>
    <property type="match status" value="1"/>
</dbReference>
<feature type="non-terminal residue" evidence="3">
    <location>
        <position position="1"/>
    </location>
</feature>
<proteinExistence type="predicted"/>
<dbReference type="AlphaFoldDB" id="A0AAD5SR13"/>
<feature type="region of interest" description="Disordered" evidence="1">
    <location>
        <begin position="9"/>
        <end position="47"/>
    </location>
</feature>
<dbReference type="InterPro" id="IPR008936">
    <property type="entry name" value="Rho_GTPase_activation_prot"/>
</dbReference>
<dbReference type="SMART" id="SM00324">
    <property type="entry name" value="RhoGAP"/>
    <property type="match status" value="1"/>
</dbReference>